<keyword evidence="3 6" id="KW-0808">Transferase</keyword>
<comment type="function">
    <text evidence="6">Could methylate the ribose at the nucleotide 34 wobble position in tRNA.</text>
</comment>
<comment type="catalytic activity">
    <reaction evidence="6">
        <text>cytidine(34) in tRNA + S-adenosyl-L-methionine = 2'-O-methylcytidine(34) in tRNA + S-adenosyl-L-homocysteine + H(+)</text>
        <dbReference type="Rhea" id="RHEA:43084"/>
        <dbReference type="Rhea" id="RHEA-COMP:10331"/>
        <dbReference type="Rhea" id="RHEA-COMP:10332"/>
        <dbReference type="ChEBI" id="CHEBI:15378"/>
        <dbReference type="ChEBI" id="CHEBI:57856"/>
        <dbReference type="ChEBI" id="CHEBI:59789"/>
        <dbReference type="ChEBI" id="CHEBI:74495"/>
        <dbReference type="ChEBI" id="CHEBI:82748"/>
        <dbReference type="EC" id="2.1.1.207"/>
    </reaction>
</comment>
<dbReference type="SUPFAM" id="SSF75217">
    <property type="entry name" value="alpha/beta knot"/>
    <property type="match status" value="1"/>
</dbReference>
<dbReference type="EC" id="2.1.1.207" evidence="6"/>
<keyword evidence="9" id="KW-1185">Reference proteome</keyword>
<dbReference type="PIRSF" id="PIRSF029256">
    <property type="entry name" value="SpoU_TrmH_prd"/>
    <property type="match status" value="1"/>
</dbReference>
<comment type="catalytic activity">
    <reaction evidence="6">
        <text>5-carboxymethylaminomethyluridine(34) in tRNA(Leu) + S-adenosyl-L-methionine = 5-carboxymethylaminomethyl-2'-O-methyluridine(34) in tRNA(Leu) + S-adenosyl-L-homocysteine + H(+)</text>
        <dbReference type="Rhea" id="RHEA:43088"/>
        <dbReference type="Rhea" id="RHEA-COMP:10333"/>
        <dbReference type="Rhea" id="RHEA-COMP:10334"/>
        <dbReference type="ChEBI" id="CHEBI:15378"/>
        <dbReference type="ChEBI" id="CHEBI:57856"/>
        <dbReference type="ChEBI" id="CHEBI:59789"/>
        <dbReference type="ChEBI" id="CHEBI:74508"/>
        <dbReference type="ChEBI" id="CHEBI:74511"/>
        <dbReference type="EC" id="2.1.1.207"/>
    </reaction>
</comment>
<evidence type="ECO:0000256" key="3">
    <source>
        <dbReference type="ARBA" id="ARBA00022679"/>
    </source>
</evidence>
<dbReference type="InterPro" id="IPR016914">
    <property type="entry name" value="TrmL"/>
</dbReference>
<comment type="similarity">
    <text evidence="6">Belongs to the class IV-like SAM-binding methyltransferase superfamily. RNA methyltransferase TrmH family. TrmL subfamily.</text>
</comment>
<dbReference type="Pfam" id="PF00588">
    <property type="entry name" value="SpoU_methylase"/>
    <property type="match status" value="1"/>
</dbReference>
<evidence type="ECO:0000313" key="9">
    <source>
        <dbReference type="Proteomes" id="UP001631949"/>
    </source>
</evidence>
<keyword evidence="1 6" id="KW-0963">Cytoplasm</keyword>
<feature type="binding site" evidence="6">
    <location>
        <position position="78"/>
    </location>
    <ligand>
        <name>S-adenosyl-L-methionine</name>
        <dbReference type="ChEBI" id="CHEBI:59789"/>
    </ligand>
</feature>
<feature type="binding site" evidence="6">
    <location>
        <position position="121"/>
    </location>
    <ligand>
        <name>S-adenosyl-L-methionine</name>
        <dbReference type="ChEBI" id="CHEBI:59789"/>
    </ligand>
</feature>
<comment type="subcellular location">
    <subcellularLocation>
        <location evidence="6">Cytoplasm</location>
    </subcellularLocation>
</comment>
<evidence type="ECO:0000313" key="8">
    <source>
        <dbReference type="EMBL" id="MFM9413199.1"/>
    </source>
</evidence>
<dbReference type="CDD" id="cd18094">
    <property type="entry name" value="SpoU-like_TrmL"/>
    <property type="match status" value="1"/>
</dbReference>
<evidence type="ECO:0000256" key="4">
    <source>
        <dbReference type="ARBA" id="ARBA00022691"/>
    </source>
</evidence>
<accession>A0ABW9GX64</accession>
<feature type="domain" description="tRNA/rRNA methyltransferase SpoU type" evidence="7">
    <location>
        <begin position="3"/>
        <end position="143"/>
    </location>
</feature>
<keyword evidence="5 6" id="KW-0819">tRNA processing</keyword>
<evidence type="ECO:0000259" key="7">
    <source>
        <dbReference type="Pfam" id="PF00588"/>
    </source>
</evidence>
<name>A0ABW9GX64_9FIRM</name>
<dbReference type="Proteomes" id="UP001631949">
    <property type="component" value="Unassembled WGS sequence"/>
</dbReference>
<dbReference type="EMBL" id="JBJUVG010000002">
    <property type="protein sequence ID" value="MFM9413199.1"/>
    <property type="molecule type" value="Genomic_DNA"/>
</dbReference>
<dbReference type="HAMAP" id="MF_01885">
    <property type="entry name" value="tRNA_methyltr_TrmL"/>
    <property type="match status" value="1"/>
</dbReference>
<feature type="binding site" evidence="6">
    <location>
        <position position="100"/>
    </location>
    <ligand>
        <name>S-adenosyl-L-methionine</name>
        <dbReference type="ChEBI" id="CHEBI:59789"/>
    </ligand>
</feature>
<proteinExistence type="inferred from homology"/>
<dbReference type="InterPro" id="IPR029026">
    <property type="entry name" value="tRNA_m1G_MTases_N"/>
</dbReference>
<comment type="caution">
    <text evidence="8">The sequence shown here is derived from an EMBL/GenBank/DDBJ whole genome shotgun (WGS) entry which is preliminary data.</text>
</comment>
<dbReference type="InterPro" id="IPR029028">
    <property type="entry name" value="Alpha/beta_knot_MTases"/>
</dbReference>
<protein>
    <recommendedName>
        <fullName evidence="6">Putative tRNA (cytidine(34)-2'-O)-methyltransferase</fullName>
        <ecNumber evidence="6">2.1.1.207</ecNumber>
    </recommendedName>
    <alternativeName>
        <fullName evidence="6">tRNA (cytidine/uridine-2'-O-)-methyltransferase</fullName>
    </alternativeName>
</protein>
<evidence type="ECO:0000256" key="5">
    <source>
        <dbReference type="ARBA" id="ARBA00022694"/>
    </source>
</evidence>
<organism evidence="8 9">
    <name type="scientific">Peptococcus simiae</name>
    <dbReference type="NCBI Taxonomy" id="1643805"/>
    <lineage>
        <taxon>Bacteria</taxon>
        <taxon>Bacillati</taxon>
        <taxon>Bacillota</taxon>
        <taxon>Clostridia</taxon>
        <taxon>Eubacteriales</taxon>
        <taxon>Peptococcaceae</taxon>
        <taxon>Peptococcus</taxon>
    </lineage>
</organism>
<gene>
    <name evidence="8" type="ORF">ACKQTC_02295</name>
</gene>
<keyword evidence="4 6" id="KW-0949">S-adenosyl-L-methionine</keyword>
<sequence length="155" mass="17610">MYNIVLFEPRIPQNTGNIARTCAVTGTALHLIKPYAFAITEKNLRRAGLTYWDILDIYEYENFDDFIQRKGPGTVHLLSSKGKAAYTEAAFKDGDYLFFGREDTGVTSEIHEALKAHEWRIPMLDIPEARCLNIATSVGIALFEALRQNSFSYLR</sequence>
<dbReference type="RefSeq" id="WP_408976815.1">
    <property type="nucleotide sequence ID" value="NZ_JBJUVG010000002.1"/>
</dbReference>
<dbReference type="Gene3D" id="3.40.1280.10">
    <property type="match status" value="1"/>
</dbReference>
<dbReference type="InterPro" id="IPR001537">
    <property type="entry name" value="SpoU_MeTrfase"/>
</dbReference>
<dbReference type="PANTHER" id="PTHR42971">
    <property type="entry name" value="TRNA (CYTIDINE(34)-2'-O)-METHYLTRANSFERASE"/>
    <property type="match status" value="1"/>
</dbReference>
<evidence type="ECO:0000256" key="1">
    <source>
        <dbReference type="ARBA" id="ARBA00022490"/>
    </source>
</evidence>
<evidence type="ECO:0000256" key="6">
    <source>
        <dbReference type="HAMAP-Rule" id="MF_01885"/>
    </source>
</evidence>
<reference evidence="8 9" key="1">
    <citation type="journal article" date="2016" name="Int. J. Syst. Evol. Microbiol.">
        <title>Peptococcus simiae sp. nov., isolated from rhesus macaque faeces and emended description of the genus Peptococcus.</title>
        <authorList>
            <person name="Shkoporov A.N."/>
            <person name="Efimov B.A."/>
            <person name="Kondova I."/>
            <person name="Ouwerling B."/>
            <person name="Chaplin A.V."/>
            <person name="Shcherbakova V.A."/>
            <person name="Langermans J.A.M."/>
        </authorList>
    </citation>
    <scope>NUCLEOTIDE SEQUENCE [LARGE SCALE GENOMIC DNA]</scope>
    <source>
        <strain evidence="8 9">M108</strain>
    </source>
</reference>
<evidence type="ECO:0000256" key="2">
    <source>
        <dbReference type="ARBA" id="ARBA00022603"/>
    </source>
</evidence>
<keyword evidence="2 6" id="KW-0489">Methyltransferase</keyword>
<dbReference type="PANTHER" id="PTHR42971:SF1">
    <property type="entry name" value="TRNA (CYTIDINE(34)-2'-O)-METHYLTRANSFERASE"/>
    <property type="match status" value="1"/>
</dbReference>
<comment type="caution">
    <text evidence="6">Lacks conserved residue(s) required for the propagation of feature annotation.</text>
</comment>